<accession>A0A3B0XS90</accession>
<dbReference type="EMBL" id="UOFH01000066">
    <property type="protein sequence ID" value="VAW59236.1"/>
    <property type="molecule type" value="Genomic_DNA"/>
</dbReference>
<evidence type="ECO:0000313" key="1">
    <source>
        <dbReference type="EMBL" id="VAW59236.1"/>
    </source>
</evidence>
<reference evidence="1" key="1">
    <citation type="submission" date="2018-06" db="EMBL/GenBank/DDBJ databases">
        <authorList>
            <person name="Zhirakovskaya E."/>
        </authorList>
    </citation>
    <scope>NUCLEOTIDE SEQUENCE</scope>
</reference>
<protein>
    <submittedName>
        <fullName evidence="1">Uncharacterized protein</fullName>
    </submittedName>
</protein>
<sequence>MYKCVFVKYLWKDADKKRRYKVLEKKINLPFTPALGMEVSEGEWFSGIIERLVWDNADNFFSIKVIDITPKKGISAELLFDVAIKQGWCDRLE</sequence>
<proteinExistence type="predicted"/>
<dbReference type="AlphaFoldDB" id="A0A3B0XS90"/>
<organism evidence="1">
    <name type="scientific">hydrothermal vent metagenome</name>
    <dbReference type="NCBI Taxonomy" id="652676"/>
    <lineage>
        <taxon>unclassified sequences</taxon>
        <taxon>metagenomes</taxon>
        <taxon>ecological metagenomes</taxon>
    </lineage>
</organism>
<gene>
    <name evidence="1" type="ORF">MNBD_GAMMA08-637</name>
</gene>
<name>A0A3B0XS90_9ZZZZ</name>